<dbReference type="InterPro" id="IPR038186">
    <property type="entry name" value="CHAD_dom_sf"/>
</dbReference>
<dbReference type="Gene3D" id="1.40.20.10">
    <property type="entry name" value="CHAD domain"/>
    <property type="match status" value="1"/>
</dbReference>
<evidence type="ECO:0000259" key="1">
    <source>
        <dbReference type="PROSITE" id="PS51708"/>
    </source>
</evidence>
<dbReference type="SMART" id="SM00880">
    <property type="entry name" value="CHAD"/>
    <property type="match status" value="1"/>
</dbReference>
<dbReference type="InterPro" id="IPR007899">
    <property type="entry name" value="CHAD_dom"/>
</dbReference>
<gene>
    <name evidence="2" type="ORF">NIES30_06690</name>
</gene>
<proteinExistence type="predicted"/>
<organism evidence="2 3">
    <name type="scientific">Phormidium tenue NIES-30</name>
    <dbReference type="NCBI Taxonomy" id="549789"/>
    <lineage>
        <taxon>Bacteria</taxon>
        <taxon>Bacillati</taxon>
        <taxon>Cyanobacteriota</taxon>
        <taxon>Cyanophyceae</taxon>
        <taxon>Oscillatoriophycideae</taxon>
        <taxon>Oscillatoriales</taxon>
        <taxon>Oscillatoriaceae</taxon>
        <taxon>Phormidium</taxon>
    </lineage>
</organism>
<sequence length="305" mass="35010">MPYRFFADSTVEANVQRILNEQIEKAIQELSEGLEDAPEQAIHNTRKRLKKGRSLLRLVRKSIGEKTYRRENDQLRRIGQALAPARDGAVYQKTLADLINVYGVSLENKGISELKDSLTNLYKSELKALLERDNAIAPILVDLEASQARLSQLTLHQTGWKAISKSLEHIYRQGQDRFHAAYKDGSDEAFHDWRKRAKDLWYNSCLLKQIWPPVMEALGSEAQYLSELLGDGHDIAVLKHFLQHCPSEVALSDTPSQVLVPLLVHRQDKLHRQAKNLGNKLYSEKPKTFIKRIHSYWQNEFLCSS</sequence>
<dbReference type="AlphaFoldDB" id="A0A1U7J8E5"/>
<evidence type="ECO:0000313" key="2">
    <source>
        <dbReference type="EMBL" id="OKH49527.1"/>
    </source>
</evidence>
<comment type="caution">
    <text evidence="2">The sequence shown here is derived from an EMBL/GenBank/DDBJ whole genome shotgun (WGS) entry which is preliminary data.</text>
</comment>
<evidence type="ECO:0000313" key="3">
    <source>
        <dbReference type="Proteomes" id="UP000185557"/>
    </source>
</evidence>
<dbReference type="RefSeq" id="WP_073607634.1">
    <property type="nucleotide sequence ID" value="NZ_MRCG01000003.1"/>
</dbReference>
<dbReference type="Proteomes" id="UP000185557">
    <property type="component" value="Unassembled WGS sequence"/>
</dbReference>
<dbReference type="EMBL" id="MRCG01000003">
    <property type="protein sequence ID" value="OKH49527.1"/>
    <property type="molecule type" value="Genomic_DNA"/>
</dbReference>
<dbReference type="STRING" id="549789.NIES30_06690"/>
<feature type="domain" description="CHAD" evidence="1">
    <location>
        <begin position="8"/>
        <end position="287"/>
    </location>
</feature>
<dbReference type="Pfam" id="PF05235">
    <property type="entry name" value="CHAD"/>
    <property type="match status" value="1"/>
</dbReference>
<protein>
    <recommendedName>
        <fullName evidence="1">CHAD domain-containing protein</fullName>
    </recommendedName>
</protein>
<dbReference type="PANTHER" id="PTHR39339">
    <property type="entry name" value="SLR1444 PROTEIN"/>
    <property type="match status" value="1"/>
</dbReference>
<dbReference type="PROSITE" id="PS51708">
    <property type="entry name" value="CHAD"/>
    <property type="match status" value="1"/>
</dbReference>
<dbReference type="OrthoDB" id="9810907at2"/>
<dbReference type="PANTHER" id="PTHR39339:SF1">
    <property type="entry name" value="CHAD DOMAIN-CONTAINING PROTEIN"/>
    <property type="match status" value="1"/>
</dbReference>
<accession>A0A1U7J8E5</accession>
<keyword evidence="3" id="KW-1185">Reference proteome</keyword>
<name>A0A1U7J8E5_9CYAN</name>
<reference evidence="2 3" key="1">
    <citation type="submission" date="2016-11" db="EMBL/GenBank/DDBJ databases">
        <title>Draft Genome Sequences of Nine Cyanobacterial Strains from Diverse Habitats.</title>
        <authorList>
            <person name="Zhu T."/>
            <person name="Hou S."/>
            <person name="Lu X."/>
            <person name="Hess W.R."/>
        </authorList>
    </citation>
    <scope>NUCLEOTIDE SEQUENCE [LARGE SCALE GENOMIC DNA]</scope>
    <source>
        <strain evidence="2 3">NIES-30</strain>
    </source>
</reference>